<reference evidence="2" key="1">
    <citation type="submission" date="2013-03" db="EMBL/GenBank/DDBJ databases">
        <title>The Genome Sequence of Anopheles dirus WRAIR2.</title>
        <authorList>
            <consortium name="The Broad Institute Genomics Platform"/>
            <person name="Neafsey D.E."/>
            <person name="Walton C."/>
            <person name="Walker B."/>
            <person name="Young S.K."/>
            <person name="Zeng Q."/>
            <person name="Gargeya S."/>
            <person name="Fitzgerald M."/>
            <person name="Haas B."/>
            <person name="Abouelleil A."/>
            <person name="Allen A.W."/>
            <person name="Alvarado L."/>
            <person name="Arachchi H.M."/>
            <person name="Berlin A.M."/>
            <person name="Chapman S.B."/>
            <person name="Gainer-Dewar J."/>
            <person name="Goldberg J."/>
            <person name="Griggs A."/>
            <person name="Gujja S."/>
            <person name="Hansen M."/>
            <person name="Howarth C."/>
            <person name="Imamovic A."/>
            <person name="Ireland A."/>
            <person name="Larimer J."/>
            <person name="McCowan C."/>
            <person name="Murphy C."/>
            <person name="Pearson M."/>
            <person name="Poon T.W."/>
            <person name="Priest M."/>
            <person name="Roberts A."/>
            <person name="Saif S."/>
            <person name="Shea T."/>
            <person name="Sisk P."/>
            <person name="Sykes S."/>
            <person name="Wortman J."/>
            <person name="Nusbaum C."/>
            <person name="Birren B."/>
        </authorList>
    </citation>
    <scope>NUCLEOTIDE SEQUENCE [LARGE SCALE GENOMIC DNA]</scope>
    <source>
        <strain evidence="2">WRAIR2</strain>
    </source>
</reference>
<accession>A0A182NWQ4</accession>
<dbReference type="EnsemblMetazoa" id="ADIR014318-RA">
    <property type="protein sequence ID" value="ADIR014318-PA"/>
    <property type="gene ID" value="ADIR014318"/>
</dbReference>
<protein>
    <submittedName>
        <fullName evidence="1">Uncharacterized protein</fullName>
    </submittedName>
</protein>
<reference evidence="1" key="2">
    <citation type="submission" date="2020-05" db="UniProtKB">
        <authorList>
            <consortium name="EnsemblMetazoa"/>
        </authorList>
    </citation>
    <scope>IDENTIFICATION</scope>
    <source>
        <strain evidence="1">WRAIR2</strain>
    </source>
</reference>
<keyword evidence="2" id="KW-1185">Reference proteome</keyword>
<evidence type="ECO:0000313" key="1">
    <source>
        <dbReference type="EnsemblMetazoa" id="ADIR014318-PA"/>
    </source>
</evidence>
<organism evidence="1 2">
    <name type="scientific">Anopheles dirus</name>
    <dbReference type="NCBI Taxonomy" id="7168"/>
    <lineage>
        <taxon>Eukaryota</taxon>
        <taxon>Metazoa</taxon>
        <taxon>Ecdysozoa</taxon>
        <taxon>Arthropoda</taxon>
        <taxon>Hexapoda</taxon>
        <taxon>Insecta</taxon>
        <taxon>Pterygota</taxon>
        <taxon>Neoptera</taxon>
        <taxon>Endopterygota</taxon>
        <taxon>Diptera</taxon>
        <taxon>Nematocera</taxon>
        <taxon>Culicoidea</taxon>
        <taxon>Culicidae</taxon>
        <taxon>Anophelinae</taxon>
        <taxon>Anopheles</taxon>
    </lineage>
</organism>
<dbReference type="VEuPathDB" id="VectorBase:ADIR014318"/>
<evidence type="ECO:0000313" key="2">
    <source>
        <dbReference type="Proteomes" id="UP000075884"/>
    </source>
</evidence>
<dbReference type="AlphaFoldDB" id="A0A182NWQ4"/>
<name>A0A182NWQ4_9DIPT</name>
<sequence>MDGESQPLPLHLMPIKVEIMDGKCSYTTHDTPAVNVCIPRRQTPKTKTSNKKRSIPDEIDLEIVDVLKMLRQDYQAQEQGINHGRYLNDTLKECDPDVRDTLIVKVQEAILEAQKEMARRRLKTTKDTGTDP</sequence>
<dbReference type="Proteomes" id="UP000075884">
    <property type="component" value="Unassembled WGS sequence"/>
</dbReference>
<proteinExistence type="predicted"/>